<evidence type="ECO:0000256" key="5">
    <source>
        <dbReference type="ARBA" id="ARBA00022840"/>
    </source>
</evidence>
<dbReference type="PROSITE" id="PS00211">
    <property type="entry name" value="ABC_TRANSPORTER_1"/>
    <property type="match status" value="1"/>
</dbReference>
<keyword evidence="5 8" id="KW-0067">ATP-binding</keyword>
<sequence>MISVENLSKTFSNHTIFKNLNLKIATGDILAIIGPSGSGKSTLLRCLNLLEFPETGKVVIGDQHYEAGHISRQEIVKIRQESTMVFQQFNLFRQKTAWQNVAESLVVVKHVNKQQAKQRALAELAKVGLSEYANFYPGQLSGGQKQRVAIARSLATDSKILLLDEPTSALDSELVGEVLATLRQVVADHPDYTVVLVSHELEFVKQVATKVVFFEDGQILETGTAEEVLEHPQHERTQQFLSRFTQQQLAHS</sequence>
<dbReference type="SMART" id="SM00382">
    <property type="entry name" value="AAA"/>
    <property type="match status" value="1"/>
</dbReference>
<keyword evidence="4" id="KW-0547">Nucleotide-binding</keyword>
<comment type="subcellular location">
    <subcellularLocation>
        <location evidence="1">Cell membrane</location>
        <topology evidence="1">Peripheral membrane protein</topology>
    </subcellularLocation>
</comment>
<reference evidence="8 9" key="1">
    <citation type="journal article" date="2021" name="Int. J. Syst. Evol. Microbiol.">
        <title>Lentilactobacillus fungorum sp. nov., isolated from spent mushroom substrates.</title>
        <authorList>
            <person name="Tohno M."/>
            <person name="Tanizawa Y."/>
            <person name="Kojima Y."/>
            <person name="Sakamoto M."/>
            <person name="Ohkuma M."/>
            <person name="Kobayashi H."/>
        </authorList>
    </citation>
    <scope>NUCLEOTIDE SEQUENCE [LARGE SCALE GENOMIC DNA]</scope>
    <source>
        <strain evidence="8 9">YK48G</strain>
    </source>
</reference>
<dbReference type="InterPro" id="IPR027417">
    <property type="entry name" value="P-loop_NTPase"/>
</dbReference>
<protein>
    <submittedName>
        <fullName evidence="8">Amino acid ABC transporter ATP-binding protein</fullName>
    </submittedName>
</protein>
<dbReference type="PROSITE" id="PS50893">
    <property type="entry name" value="ABC_TRANSPORTER_2"/>
    <property type="match status" value="1"/>
</dbReference>
<evidence type="ECO:0000256" key="3">
    <source>
        <dbReference type="ARBA" id="ARBA00022475"/>
    </source>
</evidence>
<dbReference type="GO" id="GO:0005524">
    <property type="term" value="F:ATP binding"/>
    <property type="evidence" value="ECO:0007669"/>
    <property type="project" value="UniProtKB-KW"/>
</dbReference>
<dbReference type="Proteomes" id="UP000604765">
    <property type="component" value="Unassembled WGS sequence"/>
</dbReference>
<dbReference type="PANTHER" id="PTHR43166:SF35">
    <property type="entry name" value="L-CYSTINE IMPORT ATP-BINDING PROTEIN TCYN"/>
    <property type="match status" value="1"/>
</dbReference>
<feature type="domain" description="ABC transporter" evidence="7">
    <location>
        <begin position="2"/>
        <end position="241"/>
    </location>
</feature>
<keyword evidence="3" id="KW-1003">Cell membrane</keyword>
<evidence type="ECO:0000256" key="2">
    <source>
        <dbReference type="ARBA" id="ARBA00022448"/>
    </source>
</evidence>
<evidence type="ECO:0000256" key="1">
    <source>
        <dbReference type="ARBA" id="ARBA00004202"/>
    </source>
</evidence>
<dbReference type="InterPro" id="IPR030679">
    <property type="entry name" value="ABC_ATPase_HisP-typ"/>
</dbReference>
<evidence type="ECO:0000256" key="6">
    <source>
        <dbReference type="ARBA" id="ARBA00023136"/>
    </source>
</evidence>
<dbReference type="RefSeq" id="WP_203630736.1">
    <property type="nucleotide sequence ID" value="NZ_BNJR01000017.1"/>
</dbReference>
<dbReference type="Pfam" id="PF00005">
    <property type="entry name" value="ABC_tran"/>
    <property type="match status" value="1"/>
</dbReference>
<name>A0ABQ3W0Q2_9LACO</name>
<keyword evidence="6" id="KW-0472">Membrane</keyword>
<proteinExistence type="predicted"/>
<accession>A0ABQ3W0Q2</accession>
<dbReference type="Gene3D" id="3.40.50.300">
    <property type="entry name" value="P-loop containing nucleotide triphosphate hydrolases"/>
    <property type="match status" value="1"/>
</dbReference>
<dbReference type="PIRSF" id="PIRSF039085">
    <property type="entry name" value="ABC_ATPase_HisP"/>
    <property type="match status" value="1"/>
</dbReference>
<dbReference type="InterPro" id="IPR003593">
    <property type="entry name" value="AAA+_ATPase"/>
</dbReference>
<dbReference type="InterPro" id="IPR017871">
    <property type="entry name" value="ABC_transporter-like_CS"/>
</dbReference>
<keyword evidence="2" id="KW-0813">Transport</keyword>
<keyword evidence="9" id="KW-1185">Reference proteome</keyword>
<comment type="caution">
    <text evidence="8">The sequence shown here is derived from an EMBL/GenBank/DDBJ whole genome shotgun (WGS) entry which is preliminary data.</text>
</comment>
<evidence type="ECO:0000256" key="4">
    <source>
        <dbReference type="ARBA" id="ARBA00022741"/>
    </source>
</evidence>
<evidence type="ECO:0000259" key="7">
    <source>
        <dbReference type="PROSITE" id="PS50893"/>
    </source>
</evidence>
<organism evidence="8 9">
    <name type="scientific">Lentilactobacillus fungorum</name>
    <dbReference type="NCBI Taxonomy" id="2201250"/>
    <lineage>
        <taxon>Bacteria</taxon>
        <taxon>Bacillati</taxon>
        <taxon>Bacillota</taxon>
        <taxon>Bacilli</taxon>
        <taxon>Lactobacillales</taxon>
        <taxon>Lactobacillaceae</taxon>
        <taxon>Lentilactobacillus</taxon>
    </lineage>
</organism>
<dbReference type="SUPFAM" id="SSF52540">
    <property type="entry name" value="P-loop containing nucleoside triphosphate hydrolases"/>
    <property type="match status" value="1"/>
</dbReference>
<dbReference type="InterPro" id="IPR050086">
    <property type="entry name" value="MetN_ABC_transporter-like"/>
</dbReference>
<evidence type="ECO:0000313" key="9">
    <source>
        <dbReference type="Proteomes" id="UP000604765"/>
    </source>
</evidence>
<dbReference type="PANTHER" id="PTHR43166">
    <property type="entry name" value="AMINO ACID IMPORT ATP-BINDING PROTEIN"/>
    <property type="match status" value="1"/>
</dbReference>
<evidence type="ECO:0000313" key="8">
    <source>
        <dbReference type="EMBL" id="GHP14750.1"/>
    </source>
</evidence>
<dbReference type="InterPro" id="IPR003439">
    <property type="entry name" value="ABC_transporter-like_ATP-bd"/>
</dbReference>
<dbReference type="EMBL" id="BNJR01000017">
    <property type="protein sequence ID" value="GHP14750.1"/>
    <property type="molecule type" value="Genomic_DNA"/>
</dbReference>
<gene>
    <name evidence="8" type="primary">yjgE</name>
    <name evidence="8" type="ORF">YK48G_21750</name>
</gene>